<evidence type="ECO:0000256" key="8">
    <source>
        <dbReference type="SAM" id="MobiDB-lite"/>
    </source>
</evidence>
<evidence type="ECO:0000256" key="6">
    <source>
        <dbReference type="ARBA" id="ARBA00023237"/>
    </source>
</evidence>
<keyword evidence="4 7" id="KW-0472">Membrane</keyword>
<keyword evidence="10" id="KW-0969">Cilium</keyword>
<dbReference type="Proteomes" id="UP000446786">
    <property type="component" value="Unassembled WGS sequence"/>
</dbReference>
<evidence type="ECO:0000256" key="1">
    <source>
        <dbReference type="ARBA" id="ARBA00002591"/>
    </source>
</evidence>
<evidence type="ECO:0000313" key="10">
    <source>
        <dbReference type="EMBL" id="MXP30599.1"/>
    </source>
</evidence>
<keyword evidence="10" id="KW-0282">Flagellum</keyword>
<dbReference type="PANTHER" id="PTHR34933:SF1">
    <property type="entry name" value="FLAGELLAR L-RING PROTEIN"/>
    <property type="match status" value="1"/>
</dbReference>
<evidence type="ECO:0000256" key="4">
    <source>
        <dbReference type="ARBA" id="ARBA00023136"/>
    </source>
</evidence>
<evidence type="ECO:0000256" key="9">
    <source>
        <dbReference type="SAM" id="SignalP"/>
    </source>
</evidence>
<comment type="subunit">
    <text evidence="7">The basal body constitutes a major portion of the flagellar organelle and consists of four rings (L,P,S, and M) mounted on a central rod.</text>
</comment>
<dbReference type="EMBL" id="WTYE01000001">
    <property type="protein sequence ID" value="MXP33359.1"/>
    <property type="molecule type" value="Genomic_DNA"/>
</dbReference>
<dbReference type="PRINTS" id="PR01008">
    <property type="entry name" value="FLGLRINGFLGH"/>
</dbReference>
<reference evidence="10 12" key="1">
    <citation type="submission" date="2019-12" db="EMBL/GenBank/DDBJ databases">
        <title>Genomic-based taxomic classification of the family Erythrobacteraceae.</title>
        <authorList>
            <person name="Xu L."/>
        </authorList>
    </citation>
    <scope>NUCLEOTIDE SEQUENCE [LARGE SCALE GENOMIC DNA]</scope>
    <source>
        <strain evidence="10 12">JCM 16677</strain>
    </source>
</reference>
<comment type="similarity">
    <text evidence="2 7">Belongs to the FlgH family.</text>
</comment>
<accession>A0A845AMA1</accession>
<organism evidence="10 12">
    <name type="scientific">Parerythrobacter jejuensis</name>
    <dbReference type="NCBI Taxonomy" id="795812"/>
    <lineage>
        <taxon>Bacteria</taxon>
        <taxon>Pseudomonadati</taxon>
        <taxon>Pseudomonadota</taxon>
        <taxon>Alphaproteobacteria</taxon>
        <taxon>Sphingomonadales</taxon>
        <taxon>Erythrobacteraceae</taxon>
        <taxon>Parerythrobacter</taxon>
    </lineage>
</organism>
<evidence type="ECO:0000256" key="7">
    <source>
        <dbReference type="HAMAP-Rule" id="MF_00415"/>
    </source>
</evidence>
<comment type="subcellular location">
    <subcellularLocation>
        <location evidence="7">Cell outer membrane</location>
        <topology evidence="7">Lipid-anchor</topology>
    </subcellularLocation>
    <subcellularLocation>
        <location evidence="7">Bacterial flagellum basal body</location>
    </subcellularLocation>
</comment>
<keyword evidence="12" id="KW-1185">Reference proteome</keyword>
<dbReference type="GO" id="GO:0009427">
    <property type="term" value="C:bacterial-type flagellum basal body, distal rod, L ring"/>
    <property type="evidence" value="ECO:0007669"/>
    <property type="project" value="InterPro"/>
</dbReference>
<keyword evidence="10" id="KW-0966">Cell projection</keyword>
<evidence type="ECO:0000256" key="2">
    <source>
        <dbReference type="ARBA" id="ARBA00006929"/>
    </source>
</evidence>
<protein>
    <recommendedName>
        <fullName evidence="7">Flagellar L-ring protein</fullName>
    </recommendedName>
    <alternativeName>
        <fullName evidence="7">Basal body L-ring protein</fullName>
    </alternativeName>
</protein>
<feature type="signal peptide" evidence="9">
    <location>
        <begin position="1"/>
        <end position="21"/>
    </location>
</feature>
<keyword evidence="6 7" id="KW-0998">Cell outer membrane</keyword>
<name>A0A845AMA1_9SPHN</name>
<keyword evidence="3 7" id="KW-0732">Signal</keyword>
<dbReference type="EMBL" id="WTYE01000001">
    <property type="protein sequence ID" value="MXP30599.1"/>
    <property type="molecule type" value="Genomic_DNA"/>
</dbReference>
<evidence type="ECO:0000256" key="5">
    <source>
        <dbReference type="ARBA" id="ARBA00023143"/>
    </source>
</evidence>
<dbReference type="GO" id="GO:0003774">
    <property type="term" value="F:cytoskeletal motor activity"/>
    <property type="evidence" value="ECO:0007669"/>
    <property type="project" value="InterPro"/>
</dbReference>
<gene>
    <name evidence="7" type="primary">flgH</name>
    <name evidence="10" type="ORF">GRI94_02045</name>
    <name evidence="11" type="ORF">GRI94_16135</name>
</gene>
<dbReference type="RefSeq" id="WP_160778129.1">
    <property type="nucleotide sequence ID" value="NZ_BAAAZF010000001.1"/>
</dbReference>
<dbReference type="PANTHER" id="PTHR34933">
    <property type="entry name" value="FLAGELLAR L-RING PROTEIN"/>
    <property type="match status" value="1"/>
</dbReference>
<dbReference type="HAMAP" id="MF_00415">
    <property type="entry name" value="FlgH"/>
    <property type="match status" value="1"/>
</dbReference>
<sequence>MKIFQIPIALAALATLGGCMADGVRPMAGFGPPPVPQARPSFAPPPGRVGSGANDGAIYQASTGYAALHEGLRARKVGDIVTIVLVESIGSSKSTSSQTGRSGSAGLTPPTAGPLSFLNPDALKAAADSSFKGTGNAAQRSTLNGAIAVTIADVRPNGTARVIGEKHMALSQGKEFVQFAGIVRLADINGDNRILSTQVADAQILYSGKGAIQRASKPGWLSSFFAKISPF</sequence>
<comment type="caution">
    <text evidence="10">The sequence shown here is derived from an EMBL/GenBank/DDBJ whole genome shotgun (WGS) entry which is preliminary data.</text>
</comment>
<dbReference type="PROSITE" id="PS51257">
    <property type="entry name" value="PROKAR_LIPOPROTEIN"/>
    <property type="match status" value="1"/>
</dbReference>
<dbReference type="InterPro" id="IPR000527">
    <property type="entry name" value="Flag_Lring"/>
</dbReference>
<evidence type="ECO:0000313" key="11">
    <source>
        <dbReference type="EMBL" id="MXP33359.1"/>
    </source>
</evidence>
<feature type="compositionally biased region" description="Low complexity" evidence="8">
    <location>
        <begin position="92"/>
        <end position="106"/>
    </location>
</feature>
<keyword evidence="7" id="KW-0449">Lipoprotein</keyword>
<dbReference type="GO" id="GO:0009279">
    <property type="term" value="C:cell outer membrane"/>
    <property type="evidence" value="ECO:0007669"/>
    <property type="project" value="UniProtKB-SubCell"/>
</dbReference>
<dbReference type="AlphaFoldDB" id="A0A845AMA1"/>
<evidence type="ECO:0000313" key="12">
    <source>
        <dbReference type="Proteomes" id="UP000446786"/>
    </source>
</evidence>
<comment type="function">
    <text evidence="1 7">Assembles around the rod to form the L-ring and probably protects the motor/basal body from shearing forces during rotation.</text>
</comment>
<dbReference type="OrthoDB" id="9789227at2"/>
<dbReference type="Pfam" id="PF02107">
    <property type="entry name" value="FlgH"/>
    <property type="match status" value="1"/>
</dbReference>
<keyword evidence="5 7" id="KW-0975">Bacterial flagellum</keyword>
<dbReference type="GO" id="GO:0071973">
    <property type="term" value="P:bacterial-type flagellum-dependent cell motility"/>
    <property type="evidence" value="ECO:0007669"/>
    <property type="project" value="InterPro"/>
</dbReference>
<feature type="chain" id="PRO_5044663550" description="Flagellar L-ring protein" evidence="9">
    <location>
        <begin position="22"/>
        <end position="231"/>
    </location>
</feature>
<feature type="region of interest" description="Disordered" evidence="8">
    <location>
        <begin position="92"/>
        <end position="111"/>
    </location>
</feature>
<proteinExistence type="inferred from homology"/>
<evidence type="ECO:0000256" key="3">
    <source>
        <dbReference type="ARBA" id="ARBA00022729"/>
    </source>
</evidence>